<evidence type="ECO:0000256" key="1">
    <source>
        <dbReference type="ARBA" id="ARBA00093458"/>
    </source>
</evidence>
<feature type="region of interest" description="Disordered" evidence="2">
    <location>
        <begin position="162"/>
        <end position="218"/>
    </location>
</feature>
<dbReference type="Proteomes" id="UP000827284">
    <property type="component" value="Unassembled WGS sequence"/>
</dbReference>
<dbReference type="InterPro" id="IPR018865">
    <property type="entry name" value="STK19-like"/>
</dbReference>
<accession>A0A9P3H6R3</accession>
<dbReference type="OrthoDB" id="10261701at2759"/>
<protein>
    <submittedName>
        <fullName evidence="3">Serine/threonine kinase 19</fullName>
    </submittedName>
</protein>
<feature type="compositionally biased region" description="Polar residues" evidence="2">
    <location>
        <begin position="180"/>
        <end position="197"/>
    </location>
</feature>
<evidence type="ECO:0000313" key="3">
    <source>
        <dbReference type="EMBL" id="GJJ71174.1"/>
    </source>
</evidence>
<dbReference type="AlphaFoldDB" id="A0A9P3H6R3"/>
<keyword evidence="3" id="KW-0808">Transferase</keyword>
<organism evidence="3 4">
    <name type="scientific">Entomortierella parvispora</name>
    <dbReference type="NCBI Taxonomy" id="205924"/>
    <lineage>
        <taxon>Eukaryota</taxon>
        <taxon>Fungi</taxon>
        <taxon>Fungi incertae sedis</taxon>
        <taxon>Mucoromycota</taxon>
        <taxon>Mortierellomycotina</taxon>
        <taxon>Mortierellomycetes</taxon>
        <taxon>Mortierellales</taxon>
        <taxon>Mortierellaceae</taxon>
        <taxon>Entomortierella</taxon>
    </lineage>
</organism>
<evidence type="ECO:0000313" key="4">
    <source>
        <dbReference type="Proteomes" id="UP000827284"/>
    </source>
</evidence>
<feature type="region of interest" description="Disordered" evidence="2">
    <location>
        <begin position="1"/>
        <end position="59"/>
    </location>
</feature>
<dbReference type="PANTHER" id="PTHR15243">
    <property type="entry name" value="SERINE/THREONINE-PROTEIN KINASE 19"/>
    <property type="match status" value="1"/>
</dbReference>
<comment type="caution">
    <text evidence="3">The sequence shown here is derived from an EMBL/GenBank/DDBJ whole genome shotgun (WGS) entry which is preliminary data.</text>
</comment>
<dbReference type="EMBL" id="BQFW01000005">
    <property type="protein sequence ID" value="GJJ71174.1"/>
    <property type="molecule type" value="Genomic_DNA"/>
</dbReference>
<reference evidence="3" key="2">
    <citation type="journal article" date="2022" name="Microbiol. Resour. Announc.">
        <title>Whole-Genome Sequence of Entomortierella parvispora E1425, a Mucoromycotan Fungus Associated with Burkholderiaceae-Related Endosymbiotic Bacteria.</title>
        <authorList>
            <person name="Herlambang A."/>
            <person name="Guo Y."/>
            <person name="Takashima Y."/>
            <person name="Narisawa K."/>
            <person name="Ohta H."/>
            <person name="Nishizawa T."/>
        </authorList>
    </citation>
    <scope>NUCLEOTIDE SEQUENCE</scope>
    <source>
        <strain evidence="3">E1425</strain>
    </source>
</reference>
<gene>
    <name evidence="3" type="ORF">EMPS_03524</name>
</gene>
<dbReference type="PANTHER" id="PTHR15243:SF0">
    <property type="entry name" value="SERINE_THREONINE-PROTEIN KINASE 19"/>
    <property type="match status" value="1"/>
</dbReference>
<reference evidence="3" key="1">
    <citation type="submission" date="2021-11" db="EMBL/GenBank/DDBJ databases">
        <authorList>
            <person name="Herlambang A."/>
            <person name="Guo Y."/>
            <person name="Takashima Y."/>
            <person name="Nishizawa T."/>
        </authorList>
    </citation>
    <scope>NUCLEOTIDE SEQUENCE</scope>
    <source>
        <strain evidence="3">E1425</strain>
    </source>
</reference>
<feature type="compositionally biased region" description="Gly residues" evidence="2">
    <location>
        <begin position="204"/>
        <end position="214"/>
    </location>
</feature>
<comment type="similarity">
    <text evidence="1">Belongs to the STK19 family.</text>
</comment>
<feature type="compositionally biased region" description="Low complexity" evidence="2">
    <location>
        <begin position="40"/>
        <end position="58"/>
    </location>
</feature>
<feature type="compositionally biased region" description="Polar residues" evidence="2">
    <location>
        <begin position="1"/>
        <end position="19"/>
    </location>
</feature>
<dbReference type="GO" id="GO:0016301">
    <property type="term" value="F:kinase activity"/>
    <property type="evidence" value="ECO:0007669"/>
    <property type="project" value="UniProtKB-KW"/>
</dbReference>
<evidence type="ECO:0000256" key="2">
    <source>
        <dbReference type="SAM" id="MobiDB-lite"/>
    </source>
</evidence>
<keyword evidence="4" id="KW-1185">Reference proteome</keyword>
<sequence>MASRKPVSSTQQQRHQLLRQNPPAEGGGFIVEGETLAPTSRGGRQSAGSKSSSSAIASLPLPTDTSGAIDYLLELTRPHHVRQQKPFPRVCMVHQIYSLLKDHTTVDRTLAQMIKDGLIRKFYIGGTGSDEFAIMRTPDYVDQIMVAKEQYLKELEESSSATSLAVGSTTKRKLPEDNMSEPSTVIGNSNKRSSTVPRRSGARVGNGDGSGGRRGGTKSSEVLQAELEHAGDLFDRFRNLVTSGQCIEISIQHSNLQEAIGATEEDITVLIRYSLLTRCLAVPANPHLVNLNNATGRTAGSSASPGATTGGSGHSALNQLINATNQEQSRTVKVDVVSSSAAAASMASSGPGSNPSASIPTTPAAAASLNTISAASGRRERISDDVAYRFAIRQGGLFVTHFLKGRLEILRMIKRQMFGDMLTSAVIAKPLRGSFLPHEFHIHDLVGSGRVQSVTTTSGQLLKLTQKGEASAKAGTNKS</sequence>
<proteinExistence type="inferred from homology"/>
<dbReference type="Pfam" id="PF10494">
    <property type="entry name" value="Stk19"/>
    <property type="match status" value="1"/>
</dbReference>
<name>A0A9P3H6R3_9FUNG</name>
<keyword evidence="3" id="KW-0418">Kinase</keyword>